<reference evidence="3 4" key="1">
    <citation type="journal article" date="2023" name="Arcadia Sci">
        <title>De novo assembly of a long-read Amblyomma americanum tick genome.</title>
        <authorList>
            <person name="Chou S."/>
            <person name="Poskanzer K.E."/>
            <person name="Rollins M."/>
            <person name="Thuy-Boun P.S."/>
        </authorList>
    </citation>
    <scope>NUCLEOTIDE SEQUENCE [LARGE SCALE GENOMIC DNA]</scope>
    <source>
        <strain evidence="3">F_SG_1</strain>
        <tissue evidence="3">Salivary glands</tissue>
    </source>
</reference>
<gene>
    <name evidence="3" type="ORF">V5799_021278</name>
</gene>
<evidence type="ECO:0000313" key="3">
    <source>
        <dbReference type="EMBL" id="KAK8788946.1"/>
    </source>
</evidence>
<keyword evidence="2" id="KW-0732">Signal</keyword>
<dbReference type="EMBL" id="JARKHS020000332">
    <property type="protein sequence ID" value="KAK8788946.1"/>
    <property type="molecule type" value="Genomic_DNA"/>
</dbReference>
<accession>A0AAQ4FPE9</accession>
<keyword evidence="1" id="KW-0472">Membrane</keyword>
<sequence length="477" mass="52800">MLMNHFVFLVQVLGFVLPGCIARVYTCLYDSVLKTLNYCNTESYEATRNIEQHGISTYGTDPPLFMARARIARVNNCIYDRDLKMLNYIKTESYDATRNIEQHGISTRGTDPPLFTATSVTWTAAATLTSHWFKSSHVSFFGTGHGGTLSEVMLRNHFVFWVQVLGFVLRGCIAQVNTCIYESDMKTLNYCNAESHDDTRNIEQHGFNTCGTDPPLFTAPSVLGFVLLGCIARVNTCIYVSEMKTLHYCNAESYDATRNIEQHGFSTYGTDPPLFTDPNILCFVLPGCIARVNTSIYGSDLKTLNYCKTETYDATRNIEQHGISTCRTDPPLFTATSVTWAAAATLTSHCFKSSHVSFFGTGHGDTLSAAMLRNNFVFLVQVLGFVLLGCIARVNTGIYESGMKTLNFCNAESYDATRNFKQRGISTSGTDPPLFTAPSVTSVAAATLMSHCFNLSHVSFFGLGRFLASFYQAALLE</sequence>
<keyword evidence="1" id="KW-1133">Transmembrane helix</keyword>
<protein>
    <submittedName>
        <fullName evidence="3">Uncharacterized protein</fullName>
    </submittedName>
</protein>
<dbReference type="AlphaFoldDB" id="A0AAQ4FPE9"/>
<feature type="signal peptide" evidence="2">
    <location>
        <begin position="1"/>
        <end position="22"/>
    </location>
</feature>
<dbReference type="Proteomes" id="UP001321473">
    <property type="component" value="Unassembled WGS sequence"/>
</dbReference>
<organism evidence="3 4">
    <name type="scientific">Amblyomma americanum</name>
    <name type="common">Lone star tick</name>
    <dbReference type="NCBI Taxonomy" id="6943"/>
    <lineage>
        <taxon>Eukaryota</taxon>
        <taxon>Metazoa</taxon>
        <taxon>Ecdysozoa</taxon>
        <taxon>Arthropoda</taxon>
        <taxon>Chelicerata</taxon>
        <taxon>Arachnida</taxon>
        <taxon>Acari</taxon>
        <taxon>Parasitiformes</taxon>
        <taxon>Ixodida</taxon>
        <taxon>Ixodoidea</taxon>
        <taxon>Ixodidae</taxon>
        <taxon>Amblyomminae</taxon>
        <taxon>Amblyomma</taxon>
    </lineage>
</organism>
<name>A0AAQ4FPE9_AMBAM</name>
<evidence type="ECO:0000256" key="2">
    <source>
        <dbReference type="SAM" id="SignalP"/>
    </source>
</evidence>
<feature type="transmembrane region" description="Helical" evidence="1">
    <location>
        <begin position="376"/>
        <end position="394"/>
    </location>
</feature>
<evidence type="ECO:0000256" key="1">
    <source>
        <dbReference type="SAM" id="Phobius"/>
    </source>
</evidence>
<evidence type="ECO:0000313" key="4">
    <source>
        <dbReference type="Proteomes" id="UP001321473"/>
    </source>
</evidence>
<feature type="chain" id="PRO_5042890620" evidence="2">
    <location>
        <begin position="23"/>
        <end position="477"/>
    </location>
</feature>
<keyword evidence="1" id="KW-0812">Transmembrane</keyword>
<proteinExistence type="predicted"/>
<keyword evidence="4" id="KW-1185">Reference proteome</keyword>
<comment type="caution">
    <text evidence="3">The sequence shown here is derived from an EMBL/GenBank/DDBJ whole genome shotgun (WGS) entry which is preliminary data.</text>
</comment>